<reference evidence="2 3" key="1">
    <citation type="submission" date="2019-07" db="EMBL/GenBank/DDBJ databases">
        <title>Aquicoccus porphyridii gen. nov., sp. nov., isolated from a small marine red alga, Porphyridium marinum.</title>
        <authorList>
            <person name="Liu L."/>
        </authorList>
    </citation>
    <scope>NUCLEOTIDE SEQUENCE [LARGE SCALE GENOMIC DNA]</scope>
    <source>
        <strain evidence="2 3">L1 8-17</strain>
    </source>
</reference>
<evidence type="ECO:0000313" key="3">
    <source>
        <dbReference type="Proteomes" id="UP000325291"/>
    </source>
</evidence>
<dbReference type="RefSeq" id="WP_111366595.1">
    <property type="nucleotide sequence ID" value="NZ_VINQ01000008.1"/>
</dbReference>
<feature type="region of interest" description="Disordered" evidence="1">
    <location>
        <begin position="53"/>
        <end position="231"/>
    </location>
</feature>
<dbReference type="Proteomes" id="UP000325291">
    <property type="component" value="Unassembled WGS sequence"/>
</dbReference>
<feature type="compositionally biased region" description="Low complexity" evidence="1">
    <location>
        <begin position="138"/>
        <end position="152"/>
    </location>
</feature>
<gene>
    <name evidence="2" type="ORF">FLO80_11620</name>
</gene>
<feature type="compositionally biased region" description="Basic and acidic residues" evidence="1">
    <location>
        <begin position="165"/>
        <end position="183"/>
    </location>
</feature>
<dbReference type="Gene3D" id="3.30.1150.10">
    <property type="match status" value="1"/>
</dbReference>
<proteinExistence type="predicted"/>
<keyword evidence="3" id="KW-1185">Reference proteome</keyword>
<comment type="caution">
    <text evidence="2">The sequence shown here is derived from an EMBL/GenBank/DDBJ whole genome shotgun (WGS) entry which is preliminary data.</text>
</comment>
<evidence type="ECO:0000313" key="2">
    <source>
        <dbReference type="EMBL" id="KAA0914653.1"/>
    </source>
</evidence>
<organism evidence="2 3">
    <name type="scientific">Aquicoccus porphyridii</name>
    <dbReference type="NCBI Taxonomy" id="1852029"/>
    <lineage>
        <taxon>Bacteria</taxon>
        <taxon>Pseudomonadati</taxon>
        <taxon>Pseudomonadota</taxon>
        <taxon>Alphaproteobacteria</taxon>
        <taxon>Rhodobacterales</taxon>
        <taxon>Paracoccaceae</taxon>
        <taxon>Aquicoccus</taxon>
    </lineage>
</organism>
<sequence>MNTGQIISAVGHVGFIGWLLFGGQFDAEPLPFEVRDVTVISGEEFEAMMAAQRAPETVTDVATPQAPEADQPPEPDMPSTPDITPEQAEPEVVETPPPDEPPETAAPLPQPQEIEDRPPEIAPPAEEESALLVPQLSARPQARPVERVAPVPVAQPPEPEAAPDEVVREETADTPAEETRPEEEATAPEESVTDITPEAADEVTAAPRQSVRPRPRPRATAQVEDGPGADTANAVSSVLQQALGDESGASEDQSTAPALSEGEVDALILAISNCWNVDPGSTAAEVTVVVSVALNRDGTLAGSPSLVSAQGGDQGARDAAFRNARTAVIACGRGGFDLPQEKYESWREIEMTFNPEKMRLR</sequence>
<dbReference type="EMBL" id="VINQ01000008">
    <property type="protein sequence ID" value="KAA0914653.1"/>
    <property type="molecule type" value="Genomic_DNA"/>
</dbReference>
<dbReference type="AlphaFoldDB" id="A0A5A9ZBU3"/>
<accession>A0A5A9ZBU3</accession>
<name>A0A5A9ZBU3_9RHOB</name>
<protein>
    <submittedName>
        <fullName evidence="2">Energy transducer TonB</fullName>
    </submittedName>
</protein>
<evidence type="ECO:0000256" key="1">
    <source>
        <dbReference type="SAM" id="MobiDB-lite"/>
    </source>
</evidence>